<keyword evidence="2" id="KW-1185">Reference proteome</keyword>
<name>A0ABW2M6K6_9ACTN</name>
<organism evidence="1 2">
    <name type="scientific">Streptomyces caviscabies</name>
    <dbReference type="NCBI Taxonomy" id="90079"/>
    <lineage>
        <taxon>Bacteria</taxon>
        <taxon>Bacillati</taxon>
        <taxon>Actinomycetota</taxon>
        <taxon>Actinomycetes</taxon>
        <taxon>Kitasatosporales</taxon>
        <taxon>Streptomycetaceae</taxon>
        <taxon>Streptomyces</taxon>
    </lineage>
</organism>
<dbReference type="EMBL" id="JBHTCK010000001">
    <property type="protein sequence ID" value="MFC7349782.1"/>
    <property type="molecule type" value="Genomic_DNA"/>
</dbReference>
<evidence type="ECO:0000313" key="1">
    <source>
        <dbReference type="EMBL" id="MFC7349782.1"/>
    </source>
</evidence>
<evidence type="ECO:0008006" key="3">
    <source>
        <dbReference type="Google" id="ProtNLM"/>
    </source>
</evidence>
<dbReference type="RefSeq" id="WP_319284291.1">
    <property type="nucleotide sequence ID" value="NZ_JBHTCK010000001.1"/>
</dbReference>
<gene>
    <name evidence="1" type="ORF">ACFQW9_03980</name>
</gene>
<dbReference type="Proteomes" id="UP001596509">
    <property type="component" value="Unassembled WGS sequence"/>
</dbReference>
<accession>A0ABW2M6K6</accession>
<proteinExistence type="predicted"/>
<reference evidence="2" key="1">
    <citation type="journal article" date="2019" name="Int. J. Syst. Evol. Microbiol.">
        <title>The Global Catalogue of Microorganisms (GCM) 10K type strain sequencing project: providing services to taxonomists for standard genome sequencing and annotation.</title>
        <authorList>
            <consortium name="The Broad Institute Genomics Platform"/>
            <consortium name="The Broad Institute Genome Sequencing Center for Infectious Disease"/>
            <person name="Wu L."/>
            <person name="Ma J."/>
        </authorList>
    </citation>
    <scope>NUCLEOTIDE SEQUENCE [LARGE SCALE GENOMIC DNA]</scope>
    <source>
        <strain evidence="2">ICMP 19430</strain>
    </source>
</reference>
<protein>
    <recommendedName>
        <fullName evidence="3">Secreted protein</fullName>
    </recommendedName>
</protein>
<sequence length="172" mass="19520">MEVVATGLIAVLGTLLGSSLTYLFQRRTAQRAEDFARSERLRQERIDAYCSYGGALANYRRGQMDYWFAKHDGRSMEEESLHEMRREVQRLRTAAMETMFRAELLTHSTELEAQGRQALKTIDRIPDAQSREALEPIRTASRTVIYEFIGASRRHIPGLNEAPQPSVTSGAV</sequence>
<comment type="caution">
    <text evidence="1">The sequence shown here is derived from an EMBL/GenBank/DDBJ whole genome shotgun (WGS) entry which is preliminary data.</text>
</comment>
<evidence type="ECO:0000313" key="2">
    <source>
        <dbReference type="Proteomes" id="UP001596509"/>
    </source>
</evidence>